<dbReference type="Proteomes" id="UP000536442">
    <property type="component" value="Unassembled WGS sequence"/>
</dbReference>
<dbReference type="Pfam" id="PF08242">
    <property type="entry name" value="Methyltransf_12"/>
    <property type="match status" value="1"/>
</dbReference>
<evidence type="ECO:0000313" key="2">
    <source>
        <dbReference type="EMBL" id="NWN91912.1"/>
    </source>
</evidence>
<dbReference type="AlphaFoldDB" id="A0A851HXD4"/>
<dbReference type="NCBIfam" id="TIGR04345">
    <property type="entry name" value="ovoA_Cterm"/>
    <property type="match status" value="1"/>
</dbReference>
<evidence type="ECO:0000259" key="1">
    <source>
        <dbReference type="Pfam" id="PF08242"/>
    </source>
</evidence>
<dbReference type="PANTHER" id="PTHR45445">
    <property type="match status" value="1"/>
</dbReference>
<dbReference type="SUPFAM" id="SSF53335">
    <property type="entry name" value="S-adenosyl-L-methionine-dependent methyltransferases"/>
    <property type="match status" value="1"/>
</dbReference>
<dbReference type="Gene3D" id="3.40.50.150">
    <property type="entry name" value="Vaccinia Virus protein VP39"/>
    <property type="match status" value="1"/>
</dbReference>
<dbReference type="CDD" id="cd02440">
    <property type="entry name" value="AdoMet_MTases"/>
    <property type="match status" value="1"/>
</dbReference>
<evidence type="ECO:0000313" key="3">
    <source>
        <dbReference type="Proteomes" id="UP000536442"/>
    </source>
</evidence>
<protein>
    <submittedName>
        <fullName evidence="2">Putative 4-mercaptohistidine N1-methyltransferase</fullName>
    </submittedName>
</protein>
<proteinExistence type="predicted"/>
<dbReference type="GO" id="GO:0008168">
    <property type="term" value="F:methyltransferase activity"/>
    <property type="evidence" value="ECO:0007669"/>
    <property type="project" value="UniProtKB-KW"/>
</dbReference>
<sequence length="263" mass="30292">MITNTTIKETIVQKSAFYEDDGTLTQYLEFHYGEQWHGEANFPRALALAAIDAMDGRTLNRALDIGCGCGRTSFELARVFAQVDGIDFSGKFIEQCQTMARDRVVRYARVEEGALVTPQERSLESLDLEYTAERVAFHQGDACDLRPEFTGYDLVLAGNLIDRLYDPSLFLTRIHERLNDDGLLLIASPYTWLEEYTPREKWVGGFQKDGEDYTTFDGLRDLLTPHFTLLIEPRTLPFVIRETRNKFQYSFSELTVWEKRREG</sequence>
<dbReference type="InterPro" id="IPR027625">
    <property type="entry name" value="OvoA_Cterm"/>
</dbReference>
<organism evidence="2 3">
    <name type="scientific">Marinobacter adhaerens</name>
    <dbReference type="NCBI Taxonomy" id="1033846"/>
    <lineage>
        <taxon>Bacteria</taxon>
        <taxon>Pseudomonadati</taxon>
        <taxon>Pseudomonadota</taxon>
        <taxon>Gammaproteobacteria</taxon>
        <taxon>Pseudomonadales</taxon>
        <taxon>Marinobacteraceae</taxon>
        <taxon>Marinobacter</taxon>
    </lineage>
</organism>
<name>A0A851HXD4_9GAMM</name>
<keyword evidence="2" id="KW-0808">Transferase</keyword>
<reference evidence="2 3" key="1">
    <citation type="submission" date="2020-03" db="EMBL/GenBank/DDBJ databases">
        <title>Metagenomic, metatranscriptomic, and metabolomic analyses revealed the key microbes and metabolic features during the fermentation of ganjang, Korean traditional soy sauce.</title>
        <authorList>
            <person name="Chun B.H."/>
            <person name="Jeon C.O."/>
        </authorList>
    </citation>
    <scope>NUCLEOTIDE SEQUENCE [LARGE SCALE GENOMIC DNA]</scope>
    <source>
        <strain evidence="2 3">KG14</strain>
    </source>
</reference>
<dbReference type="InterPro" id="IPR029063">
    <property type="entry name" value="SAM-dependent_MTases_sf"/>
</dbReference>
<gene>
    <name evidence="2" type="ORF">HLV39_10460</name>
</gene>
<keyword evidence="2" id="KW-0489">Methyltransferase</keyword>
<feature type="domain" description="Methyltransferase type 12" evidence="1">
    <location>
        <begin position="63"/>
        <end position="184"/>
    </location>
</feature>
<accession>A0A851HXD4</accession>
<keyword evidence="3" id="KW-1185">Reference proteome</keyword>
<dbReference type="InterPro" id="IPR013217">
    <property type="entry name" value="Methyltransf_12"/>
</dbReference>
<dbReference type="PANTHER" id="PTHR45445:SF2">
    <property type="entry name" value="METHYLTRANSFERASE TYPE 11 DOMAIN-CONTAINING PROTEIN"/>
    <property type="match status" value="1"/>
</dbReference>
<dbReference type="EMBL" id="JABEVQ010000005">
    <property type="protein sequence ID" value="NWN91912.1"/>
    <property type="molecule type" value="Genomic_DNA"/>
</dbReference>
<comment type="caution">
    <text evidence="2">The sequence shown here is derived from an EMBL/GenBank/DDBJ whole genome shotgun (WGS) entry which is preliminary data.</text>
</comment>
<dbReference type="GO" id="GO:0032259">
    <property type="term" value="P:methylation"/>
    <property type="evidence" value="ECO:0007669"/>
    <property type="project" value="UniProtKB-KW"/>
</dbReference>